<proteinExistence type="predicted"/>
<dbReference type="PANTHER" id="PTHR47623:SF1">
    <property type="entry name" value="OS09G0287300 PROTEIN"/>
    <property type="match status" value="1"/>
</dbReference>
<gene>
    <name evidence="1" type="ORF">SMD31_20410</name>
</gene>
<protein>
    <submittedName>
        <fullName evidence="1">Histidine phosphatase family protein</fullName>
    </submittedName>
</protein>
<evidence type="ECO:0000313" key="2">
    <source>
        <dbReference type="Proteomes" id="UP001271769"/>
    </source>
</evidence>
<dbReference type="InterPro" id="IPR029033">
    <property type="entry name" value="His_PPase_superfam"/>
</dbReference>
<dbReference type="CDD" id="cd07067">
    <property type="entry name" value="HP_PGM_like"/>
    <property type="match status" value="1"/>
</dbReference>
<dbReference type="SMART" id="SM00855">
    <property type="entry name" value="PGAM"/>
    <property type="match status" value="1"/>
</dbReference>
<dbReference type="Proteomes" id="UP001271769">
    <property type="component" value="Unassembled WGS sequence"/>
</dbReference>
<accession>A0ABU5E498</accession>
<dbReference type="EMBL" id="JAXCLX010000004">
    <property type="protein sequence ID" value="MDY0874314.1"/>
    <property type="molecule type" value="Genomic_DNA"/>
</dbReference>
<dbReference type="Pfam" id="PF00300">
    <property type="entry name" value="His_Phos_1"/>
    <property type="match status" value="1"/>
</dbReference>
<reference evidence="1 2" key="1">
    <citation type="journal article" date="2013" name="Antonie Van Leeuwenhoek">
        <title>Dongia rigui sp. nov., isolated from freshwater of a large wetland in Korea.</title>
        <authorList>
            <person name="Baik K.S."/>
            <person name="Hwang Y.M."/>
            <person name="Choi J.S."/>
            <person name="Kwon J."/>
            <person name="Seong C.N."/>
        </authorList>
    </citation>
    <scope>NUCLEOTIDE SEQUENCE [LARGE SCALE GENOMIC DNA]</scope>
    <source>
        <strain evidence="1 2">04SU4-P</strain>
    </source>
</reference>
<keyword evidence="2" id="KW-1185">Reference proteome</keyword>
<evidence type="ECO:0000313" key="1">
    <source>
        <dbReference type="EMBL" id="MDY0874314.1"/>
    </source>
</evidence>
<dbReference type="SUPFAM" id="SSF53254">
    <property type="entry name" value="Phosphoglycerate mutase-like"/>
    <property type="match status" value="1"/>
</dbReference>
<dbReference type="InterPro" id="IPR013078">
    <property type="entry name" value="His_Pase_superF_clade-1"/>
</dbReference>
<name>A0ABU5E498_9PROT</name>
<sequence>MKTLILMRHAKSAWDAGDIADHDRPLSDRGRATAPLMGRWLHEQKIAPDLVMSSTALRATETLDLLRPYLPATVPIEKADCLYMALPREMLAALAKVNDAKVSTILLIGHNPGIGSLAHWLSTRGELKYLDRMQDKFPTGAVAVIDFDISSWRELDDQQGRLRTFKTPKDLAKD</sequence>
<dbReference type="RefSeq" id="WP_320502782.1">
    <property type="nucleotide sequence ID" value="NZ_JAXCLX010000004.1"/>
</dbReference>
<dbReference type="Gene3D" id="3.40.50.1240">
    <property type="entry name" value="Phosphoglycerate mutase-like"/>
    <property type="match status" value="1"/>
</dbReference>
<comment type="caution">
    <text evidence="1">The sequence shown here is derived from an EMBL/GenBank/DDBJ whole genome shotgun (WGS) entry which is preliminary data.</text>
</comment>
<organism evidence="1 2">
    <name type="scientific">Dongia rigui</name>
    <dbReference type="NCBI Taxonomy" id="940149"/>
    <lineage>
        <taxon>Bacteria</taxon>
        <taxon>Pseudomonadati</taxon>
        <taxon>Pseudomonadota</taxon>
        <taxon>Alphaproteobacteria</taxon>
        <taxon>Rhodospirillales</taxon>
        <taxon>Dongiaceae</taxon>
        <taxon>Dongia</taxon>
    </lineage>
</organism>
<dbReference type="PANTHER" id="PTHR47623">
    <property type="entry name" value="OS09G0287300 PROTEIN"/>
    <property type="match status" value="1"/>
</dbReference>